<dbReference type="InterPro" id="IPR024083">
    <property type="entry name" value="Fumarase/histidase_N"/>
</dbReference>
<evidence type="ECO:0000256" key="8">
    <source>
        <dbReference type="RuleBase" id="RU004480"/>
    </source>
</evidence>
<dbReference type="InterPro" id="IPR001106">
    <property type="entry name" value="Aromatic_Lyase"/>
</dbReference>
<comment type="PTM">
    <text evidence="5">Contains an active site 4-methylidene-imidazol-5-one (MIO), which is formed autocatalytically by cyclization and dehydration of residues Ala-Ser-Gly.</text>
</comment>
<comment type="similarity">
    <text evidence="5 6">Belongs to the PAL/histidase family.</text>
</comment>
<evidence type="ECO:0000256" key="3">
    <source>
        <dbReference type="ARBA" id="ARBA00023239"/>
    </source>
</evidence>
<keyword evidence="5" id="KW-0963">Cytoplasm</keyword>
<keyword evidence="3 5" id="KW-0456">Lyase</keyword>
<dbReference type="InterPro" id="IPR022313">
    <property type="entry name" value="Phe/His_NH3-lyase_AS"/>
</dbReference>
<dbReference type="GO" id="GO:0004397">
    <property type="term" value="F:histidine ammonia-lyase activity"/>
    <property type="evidence" value="ECO:0007669"/>
    <property type="project" value="UniProtKB-UniRule"/>
</dbReference>
<feature type="cross-link" description="5-imidazolinone (Ala-Gly)" evidence="5">
    <location>
        <begin position="144"/>
        <end position="146"/>
    </location>
</feature>
<keyword evidence="10" id="KW-1185">Reference proteome</keyword>
<protein>
    <recommendedName>
        <fullName evidence="5">Probable histidine ammonia-lyase</fullName>
        <shortName evidence="5">Histidase</shortName>
        <ecNumber evidence="5">4.3.1.3</ecNumber>
    </recommendedName>
</protein>
<evidence type="ECO:0000256" key="6">
    <source>
        <dbReference type="RuleBase" id="RU003954"/>
    </source>
</evidence>
<reference evidence="9" key="1">
    <citation type="journal article" date="2014" name="Int. J. Syst. Evol. Microbiol.">
        <title>Complete genome sequence of Corynebacterium casei LMG S-19264T (=DSM 44701T), isolated from a smear-ripened cheese.</title>
        <authorList>
            <consortium name="US DOE Joint Genome Institute (JGI-PGF)"/>
            <person name="Walter F."/>
            <person name="Albersmeier A."/>
            <person name="Kalinowski J."/>
            <person name="Ruckert C."/>
        </authorList>
    </citation>
    <scope>NUCLEOTIDE SEQUENCE</scope>
    <source>
        <strain evidence="9">JCM 19596</strain>
    </source>
</reference>
<sequence length="527" mass="55280">MSAEVVLDGDSLTPEDVVAVARQNASVEVADDARAAVRDSRERVEDIVESGQAVYGLNTGFGQLVNTRIEREEMRELQANLVRSHASGAGRELDIEEVRAMLVGRLNALVKGYSGVRESVVDALCALLNEGVTPVVRSRGSLGASGDLAPLAHLALVLIGEGEADVETGGETERLPGGDALAAVGLEPLDLAPKEGLALINGTPLSAGIASFVVVDGERAARAADAAGALTTEVTMSTTANCDPAIHDARPHAGQSTVAETVRALTAESEVVESHRNCDRVQDAYSIRCLPQVHGAVRDALQHLREAVEVELNSATDNPLVFDAADVDERAVGTSAGAVLSGGNFHGEPLALRLDYATSALCELAAISERRTDRLLNPNVQEHHLPAFLAAEPGRHSGFMIPQYTAAALLNEIRSLGRPSMDNTPVSGGQEDHVSMSLQSAYHARTAVENTHTVLGVELLCGAQAVEYLPGDLALGRGTEAVYDTLRAVVETLDADRALSPDMDAAADIVARGVLDDAIDDAVDGFK</sequence>
<dbReference type="AlphaFoldDB" id="A0A830FIF5"/>
<dbReference type="Gene3D" id="1.10.275.10">
    <property type="entry name" value="Fumarase/aspartase (N-terminal domain)"/>
    <property type="match status" value="1"/>
</dbReference>
<dbReference type="GO" id="GO:0019556">
    <property type="term" value="P:L-histidine catabolic process to glutamate and formamide"/>
    <property type="evidence" value="ECO:0007669"/>
    <property type="project" value="UniProtKB-UniPathway"/>
</dbReference>
<gene>
    <name evidence="5" type="primary">hutH</name>
    <name evidence="9" type="ORF">GCM10009039_15550</name>
</gene>
<dbReference type="Pfam" id="PF00221">
    <property type="entry name" value="Lyase_aromatic"/>
    <property type="match status" value="1"/>
</dbReference>
<reference evidence="9" key="2">
    <citation type="submission" date="2020-09" db="EMBL/GenBank/DDBJ databases">
        <authorList>
            <person name="Sun Q."/>
            <person name="Ohkuma M."/>
        </authorList>
    </citation>
    <scope>NUCLEOTIDE SEQUENCE</scope>
    <source>
        <strain evidence="9">JCM 19596</strain>
    </source>
</reference>
<dbReference type="RefSeq" id="WP_188977621.1">
    <property type="nucleotide sequence ID" value="NZ_BMPG01000002.1"/>
</dbReference>
<evidence type="ECO:0000256" key="2">
    <source>
        <dbReference type="ARBA" id="ARBA00022808"/>
    </source>
</evidence>
<dbReference type="PANTHER" id="PTHR10362">
    <property type="entry name" value="HISTIDINE AMMONIA-LYASE"/>
    <property type="match status" value="1"/>
</dbReference>
<dbReference type="HAMAP" id="MF_00229">
    <property type="entry name" value="His_ammonia_lyase"/>
    <property type="match status" value="1"/>
</dbReference>
<dbReference type="SUPFAM" id="SSF48557">
    <property type="entry name" value="L-aspartase-like"/>
    <property type="match status" value="1"/>
</dbReference>
<dbReference type="InterPro" id="IPR008948">
    <property type="entry name" value="L-Aspartase-like"/>
</dbReference>
<dbReference type="Proteomes" id="UP000607197">
    <property type="component" value="Unassembled WGS sequence"/>
</dbReference>
<dbReference type="NCBIfam" id="TIGR01225">
    <property type="entry name" value="hutH"/>
    <property type="match status" value="1"/>
</dbReference>
<dbReference type="NCBIfam" id="NF006871">
    <property type="entry name" value="PRK09367.1"/>
    <property type="match status" value="1"/>
</dbReference>
<dbReference type="GO" id="GO:0019557">
    <property type="term" value="P:L-histidine catabolic process to glutamate and formate"/>
    <property type="evidence" value="ECO:0007669"/>
    <property type="project" value="UniProtKB-UniPathway"/>
</dbReference>
<evidence type="ECO:0000256" key="7">
    <source>
        <dbReference type="RuleBase" id="RU004479"/>
    </source>
</evidence>
<dbReference type="OrthoDB" id="27422at2157"/>
<evidence type="ECO:0000313" key="10">
    <source>
        <dbReference type="Proteomes" id="UP000607197"/>
    </source>
</evidence>
<comment type="catalytic activity">
    <reaction evidence="4 5 7">
        <text>L-histidine = trans-urocanate + NH4(+)</text>
        <dbReference type="Rhea" id="RHEA:21232"/>
        <dbReference type="ChEBI" id="CHEBI:17771"/>
        <dbReference type="ChEBI" id="CHEBI:28938"/>
        <dbReference type="ChEBI" id="CHEBI:57595"/>
        <dbReference type="EC" id="4.3.1.3"/>
    </reaction>
</comment>
<dbReference type="Gene3D" id="1.20.200.10">
    <property type="entry name" value="Fumarase/aspartase (Central domain)"/>
    <property type="match status" value="1"/>
</dbReference>
<feature type="modified residue" description="2,3-didehydroalanine (Ser)" evidence="5">
    <location>
        <position position="145"/>
    </location>
</feature>
<dbReference type="FunFam" id="1.10.275.10:FF:000005">
    <property type="entry name" value="Histidine ammonia-lyase"/>
    <property type="match status" value="1"/>
</dbReference>
<dbReference type="UniPathway" id="UPA00379">
    <property type="reaction ID" value="UER00549"/>
</dbReference>
<evidence type="ECO:0000256" key="1">
    <source>
        <dbReference type="ARBA" id="ARBA00005113"/>
    </source>
</evidence>
<proteinExistence type="inferred from homology"/>
<keyword evidence="2 5" id="KW-0369">Histidine metabolism</keyword>
<accession>A0A830FIF5</accession>
<dbReference type="EC" id="4.3.1.3" evidence="5"/>
<comment type="caution">
    <text evidence="9">The sequence shown here is derived from an EMBL/GenBank/DDBJ whole genome shotgun (WGS) entry which is preliminary data.</text>
</comment>
<evidence type="ECO:0000256" key="4">
    <source>
        <dbReference type="ARBA" id="ARBA00049269"/>
    </source>
</evidence>
<dbReference type="CDD" id="cd00332">
    <property type="entry name" value="PAL-HAL"/>
    <property type="match status" value="1"/>
</dbReference>
<comment type="subcellular location">
    <subcellularLocation>
        <location evidence="5 8">Cytoplasm</location>
    </subcellularLocation>
</comment>
<dbReference type="InterPro" id="IPR005921">
    <property type="entry name" value="HutH"/>
</dbReference>
<dbReference type="PROSITE" id="PS00488">
    <property type="entry name" value="PAL_HISTIDASE"/>
    <property type="match status" value="1"/>
</dbReference>
<organism evidence="9 10">
    <name type="scientific">Halocalculus aciditolerans</name>
    <dbReference type="NCBI Taxonomy" id="1383812"/>
    <lineage>
        <taxon>Archaea</taxon>
        <taxon>Methanobacteriati</taxon>
        <taxon>Methanobacteriota</taxon>
        <taxon>Stenosarchaea group</taxon>
        <taxon>Halobacteria</taxon>
        <taxon>Halobacteriales</taxon>
        <taxon>Halobacteriaceae</taxon>
        <taxon>Halocalculus</taxon>
    </lineage>
</organism>
<dbReference type="EMBL" id="BMPG01000002">
    <property type="protein sequence ID" value="GGL58220.1"/>
    <property type="molecule type" value="Genomic_DNA"/>
</dbReference>
<name>A0A830FIF5_9EURY</name>
<evidence type="ECO:0000256" key="5">
    <source>
        <dbReference type="HAMAP-Rule" id="MF_00229"/>
    </source>
</evidence>
<evidence type="ECO:0000313" key="9">
    <source>
        <dbReference type="EMBL" id="GGL58220.1"/>
    </source>
</evidence>
<dbReference type="GO" id="GO:0005737">
    <property type="term" value="C:cytoplasm"/>
    <property type="evidence" value="ECO:0007669"/>
    <property type="project" value="UniProtKB-SubCell"/>
</dbReference>
<comment type="pathway">
    <text evidence="1 5 7">Amino-acid degradation; L-histidine degradation into L-glutamate; N-formimidoyl-L-glutamate from L-histidine: step 1/3.</text>
</comment>